<reference evidence="5 6" key="1">
    <citation type="submission" date="2023-07" db="EMBL/GenBank/DDBJ databases">
        <title>Genomic Encyclopedia of Type Strains, Phase IV (KMG-IV): sequencing the most valuable type-strain genomes for metagenomic binning, comparative biology and taxonomic classification.</title>
        <authorList>
            <person name="Goeker M."/>
        </authorList>
    </citation>
    <scope>NUCLEOTIDE SEQUENCE [LARGE SCALE GENOMIC DNA]</scope>
    <source>
        <strain evidence="5 6">DSM 1112</strain>
    </source>
</reference>
<name>A0ABU0BMI5_9HYPH</name>
<keyword evidence="2 3" id="KW-0732">Signal</keyword>
<protein>
    <submittedName>
        <fullName evidence="5">Lipoprotein</fullName>
    </submittedName>
</protein>
<keyword evidence="5" id="KW-0449">Lipoprotein</keyword>
<evidence type="ECO:0000256" key="3">
    <source>
        <dbReference type="SAM" id="SignalP"/>
    </source>
</evidence>
<evidence type="ECO:0000313" key="5">
    <source>
        <dbReference type="EMBL" id="MDQ0318665.1"/>
    </source>
</evidence>
<feature type="chain" id="PRO_5046903557" evidence="3">
    <location>
        <begin position="21"/>
        <end position="372"/>
    </location>
</feature>
<proteinExistence type="predicted"/>
<dbReference type="InterPro" id="IPR034984">
    <property type="entry name" value="Imelysin-like_IPPA"/>
</dbReference>
<dbReference type="RefSeq" id="WP_307226911.1">
    <property type="nucleotide sequence ID" value="NZ_JAUSVF010000001.1"/>
</dbReference>
<dbReference type="EMBL" id="JAUSVF010000001">
    <property type="protein sequence ID" value="MDQ0318665.1"/>
    <property type="molecule type" value="Genomic_DNA"/>
</dbReference>
<dbReference type="Pfam" id="PF09375">
    <property type="entry name" value="Peptidase_M75"/>
    <property type="match status" value="1"/>
</dbReference>
<dbReference type="Proteomes" id="UP001230207">
    <property type="component" value="Unassembled WGS sequence"/>
</dbReference>
<keyword evidence="6" id="KW-1185">Reference proteome</keyword>
<dbReference type="Gene3D" id="1.20.1420.20">
    <property type="entry name" value="M75 peptidase, HXXE motif"/>
    <property type="match status" value="1"/>
</dbReference>
<accession>A0ABU0BMI5</accession>
<evidence type="ECO:0000256" key="1">
    <source>
        <dbReference type="ARBA" id="ARBA00004196"/>
    </source>
</evidence>
<comment type="subcellular location">
    <subcellularLocation>
        <location evidence="1">Cell envelope</location>
    </subcellularLocation>
</comment>
<dbReference type="InterPro" id="IPR038352">
    <property type="entry name" value="Imelysin_sf"/>
</dbReference>
<sequence>MRRLPFLSLGFSLLATIAAAQDSNGVTPRVVNEAAVPAVMEKAVDGFIRPGYLELMETTEALSEASHLFCENPSEESLGNLQLVFDDIVQKWSTIEIVRVGPVLDGNRFERFLFFPDRKSTGLKQVQRILATKDETATNPETLKIKSVAVQGLGALEYVLYGTGAEDIANEPNGFRCRYAAAIADNLVEVATDLHEAWEKPDGVQADWKKPGPDNPVFRDNKEAVTALLGVLVHGVETVKDQRIRPFYAGIVNGVPDKGHPKLALYWRSGNTMPSLHTNFEALETLFDAADMRSLLPADSKSVASSAKFVFKSLVRVSEEVDLPIDEAIVDDEQRAKLDFIVLNTDDLLQRLNKDFGGAIGLSAGFSFSDGD</sequence>
<dbReference type="CDD" id="cd14659">
    <property type="entry name" value="Imelysin-like_IPPA"/>
    <property type="match status" value="1"/>
</dbReference>
<organism evidence="5 6">
    <name type="scientific">Pararhizobium capsulatum DSM 1112</name>
    <dbReference type="NCBI Taxonomy" id="1121113"/>
    <lineage>
        <taxon>Bacteria</taxon>
        <taxon>Pseudomonadati</taxon>
        <taxon>Pseudomonadota</taxon>
        <taxon>Alphaproteobacteria</taxon>
        <taxon>Hyphomicrobiales</taxon>
        <taxon>Rhizobiaceae</taxon>
        <taxon>Rhizobium/Agrobacterium group</taxon>
        <taxon>Pararhizobium</taxon>
    </lineage>
</organism>
<evidence type="ECO:0000256" key="2">
    <source>
        <dbReference type="ARBA" id="ARBA00022729"/>
    </source>
</evidence>
<dbReference type="InterPro" id="IPR018976">
    <property type="entry name" value="Imelysin-like"/>
</dbReference>
<comment type="caution">
    <text evidence="5">The sequence shown here is derived from an EMBL/GenBank/DDBJ whole genome shotgun (WGS) entry which is preliminary data.</text>
</comment>
<gene>
    <name evidence="5" type="ORF">QO002_000803</name>
</gene>
<evidence type="ECO:0000259" key="4">
    <source>
        <dbReference type="Pfam" id="PF09375"/>
    </source>
</evidence>
<feature type="signal peptide" evidence="3">
    <location>
        <begin position="1"/>
        <end position="20"/>
    </location>
</feature>
<feature type="domain" description="Imelysin-like" evidence="4">
    <location>
        <begin position="48"/>
        <end position="349"/>
    </location>
</feature>
<evidence type="ECO:0000313" key="6">
    <source>
        <dbReference type="Proteomes" id="UP001230207"/>
    </source>
</evidence>